<dbReference type="RefSeq" id="WP_188788199.1">
    <property type="nucleotide sequence ID" value="NZ_BMOC01000022.1"/>
</dbReference>
<sequence length="167" mass="19383">MVLDRYDTDPVIKSWQKLLEQEAESRGTEVDFQSSTFHFILEDNPQLVAGVVHKRKSWEYSPPNTDQIFFEGSRELDAESRLSECVIFSVILDLYSQSREFDPEKDHFLIVPPEDRKILPGNNDRFNIYVDNPSKGGSYYYYKSSPGSNRKNIKGGDWGSMFKKLIE</sequence>
<name>A0A830EIN2_9EURY</name>
<organism evidence="1 2">
    <name type="scientific">Halobellus salinus</name>
    <dbReference type="NCBI Taxonomy" id="931585"/>
    <lineage>
        <taxon>Archaea</taxon>
        <taxon>Methanobacteriati</taxon>
        <taxon>Methanobacteriota</taxon>
        <taxon>Stenosarchaea group</taxon>
        <taxon>Halobacteria</taxon>
        <taxon>Halobacteriales</taxon>
        <taxon>Haloferacaceae</taxon>
        <taxon>Halobellus</taxon>
    </lineage>
</organism>
<evidence type="ECO:0000313" key="1">
    <source>
        <dbReference type="EMBL" id="GGJ15304.1"/>
    </source>
</evidence>
<dbReference type="EMBL" id="BMOC01000022">
    <property type="protein sequence ID" value="GGJ15304.1"/>
    <property type="molecule type" value="Genomic_DNA"/>
</dbReference>
<dbReference type="Proteomes" id="UP000653099">
    <property type="component" value="Unassembled WGS sequence"/>
</dbReference>
<protein>
    <submittedName>
        <fullName evidence="1">Uncharacterized protein</fullName>
    </submittedName>
</protein>
<reference evidence="1" key="2">
    <citation type="submission" date="2020-09" db="EMBL/GenBank/DDBJ databases">
        <authorList>
            <person name="Sun Q."/>
            <person name="Ohkuma M."/>
        </authorList>
    </citation>
    <scope>NUCLEOTIDE SEQUENCE</scope>
    <source>
        <strain evidence="1">JCM 14359</strain>
    </source>
</reference>
<gene>
    <name evidence="1" type="ORF">GCM10008995_26420</name>
</gene>
<comment type="caution">
    <text evidence="1">The sequence shown here is derived from an EMBL/GenBank/DDBJ whole genome shotgun (WGS) entry which is preliminary data.</text>
</comment>
<dbReference type="AlphaFoldDB" id="A0A830EIN2"/>
<keyword evidence="2" id="KW-1185">Reference proteome</keyword>
<proteinExistence type="predicted"/>
<reference evidence="1" key="1">
    <citation type="journal article" date="2014" name="Int. J. Syst. Evol. Microbiol.">
        <title>Complete genome sequence of Corynebacterium casei LMG S-19264T (=DSM 44701T), isolated from a smear-ripened cheese.</title>
        <authorList>
            <consortium name="US DOE Joint Genome Institute (JGI-PGF)"/>
            <person name="Walter F."/>
            <person name="Albersmeier A."/>
            <person name="Kalinowski J."/>
            <person name="Ruckert C."/>
        </authorList>
    </citation>
    <scope>NUCLEOTIDE SEQUENCE</scope>
    <source>
        <strain evidence="1">JCM 14359</strain>
    </source>
</reference>
<evidence type="ECO:0000313" key="2">
    <source>
        <dbReference type="Proteomes" id="UP000653099"/>
    </source>
</evidence>
<accession>A0A830EIN2</accession>